<evidence type="ECO:0000313" key="4">
    <source>
        <dbReference type="EMBL" id="ARU58755.1"/>
    </source>
</evidence>
<dbReference type="NCBIfam" id="NF006605">
    <property type="entry name" value="PRK09162.1"/>
    <property type="match status" value="1"/>
</dbReference>
<keyword evidence="5" id="KW-1185">Reference proteome</keyword>
<accession>A0A1Y0IGU3</accession>
<dbReference type="GO" id="GO:0032263">
    <property type="term" value="P:GMP salvage"/>
    <property type="evidence" value="ECO:0007669"/>
    <property type="project" value="TreeGrafter"/>
</dbReference>
<gene>
    <name evidence="4" type="ORF">OLMES_4766</name>
</gene>
<dbReference type="GO" id="GO:0046100">
    <property type="term" value="P:hypoxanthine metabolic process"/>
    <property type="evidence" value="ECO:0007669"/>
    <property type="project" value="TreeGrafter"/>
</dbReference>
<proteinExistence type="predicted"/>
<dbReference type="GO" id="GO:0006178">
    <property type="term" value="P:guanine salvage"/>
    <property type="evidence" value="ECO:0007669"/>
    <property type="project" value="TreeGrafter"/>
</dbReference>
<dbReference type="PANTHER" id="PTHR43340">
    <property type="entry name" value="HYPOXANTHINE-GUANINE PHOSPHORIBOSYLTRANSFERASE"/>
    <property type="match status" value="1"/>
</dbReference>
<sequence length="185" mass="20546">MDSIVQSMQQVFDEADCLYTKSQVERAIAQLAGNITETLAESNPLVISVMNGGLVFAGQLLPLLQFPLQQDYMHASRYGEAVQGGTLDWRVRPESMLTDRTVLIIDDILDQGETLAAIMEDCNNAGAKAVYTAVLVEKLHDRKARPDMHADYCALTVEDRFIFGYGMDYKGYWRNAAGIYAVKGL</sequence>
<evidence type="ECO:0000256" key="2">
    <source>
        <dbReference type="ARBA" id="ARBA00049402"/>
    </source>
</evidence>
<comment type="catalytic activity">
    <reaction evidence="2">
        <text>IMP + diphosphate = hypoxanthine + 5-phospho-alpha-D-ribose 1-diphosphate</text>
        <dbReference type="Rhea" id="RHEA:17973"/>
        <dbReference type="ChEBI" id="CHEBI:17368"/>
        <dbReference type="ChEBI" id="CHEBI:33019"/>
        <dbReference type="ChEBI" id="CHEBI:58017"/>
        <dbReference type="ChEBI" id="CHEBI:58053"/>
        <dbReference type="EC" id="2.4.2.8"/>
    </reaction>
    <physiologicalReaction direction="right-to-left" evidence="2">
        <dbReference type="Rhea" id="RHEA:17975"/>
    </physiologicalReaction>
</comment>
<dbReference type="RefSeq" id="WP_087463499.1">
    <property type="nucleotide sequence ID" value="NZ_CP021425.1"/>
</dbReference>
<dbReference type="InterPro" id="IPR050408">
    <property type="entry name" value="HGPRT"/>
</dbReference>
<comment type="catalytic activity">
    <reaction evidence="1">
        <text>GMP + diphosphate = guanine + 5-phospho-alpha-D-ribose 1-diphosphate</text>
        <dbReference type="Rhea" id="RHEA:25424"/>
        <dbReference type="ChEBI" id="CHEBI:16235"/>
        <dbReference type="ChEBI" id="CHEBI:33019"/>
        <dbReference type="ChEBI" id="CHEBI:58017"/>
        <dbReference type="ChEBI" id="CHEBI:58115"/>
        <dbReference type="EC" id="2.4.2.8"/>
    </reaction>
    <physiologicalReaction direction="right-to-left" evidence="1">
        <dbReference type="Rhea" id="RHEA:25426"/>
    </physiologicalReaction>
</comment>
<protein>
    <submittedName>
        <fullName evidence="4">Hypoxanthine-guanine phosphoribosyltransferase</fullName>
    </submittedName>
</protein>
<dbReference type="Proteomes" id="UP000196027">
    <property type="component" value="Chromosome"/>
</dbReference>
<dbReference type="GO" id="GO:0032264">
    <property type="term" value="P:IMP salvage"/>
    <property type="evidence" value="ECO:0007669"/>
    <property type="project" value="TreeGrafter"/>
</dbReference>
<dbReference type="EMBL" id="CP021425">
    <property type="protein sequence ID" value="ARU58755.1"/>
    <property type="molecule type" value="Genomic_DNA"/>
</dbReference>
<dbReference type="KEGG" id="ome:OLMES_4766"/>
<evidence type="ECO:0000259" key="3">
    <source>
        <dbReference type="Pfam" id="PF00156"/>
    </source>
</evidence>
<keyword evidence="4" id="KW-0808">Transferase</keyword>
<evidence type="ECO:0000313" key="5">
    <source>
        <dbReference type="Proteomes" id="UP000196027"/>
    </source>
</evidence>
<keyword evidence="4" id="KW-0328">Glycosyltransferase</keyword>
<dbReference type="AlphaFoldDB" id="A0A1Y0IGU3"/>
<dbReference type="InterPro" id="IPR029057">
    <property type="entry name" value="PRTase-like"/>
</dbReference>
<reference evidence="4 5" key="1">
    <citation type="submission" date="2017-05" db="EMBL/GenBank/DDBJ databases">
        <title>Genomic insights into alkan degradation activity of Oleiphilus messinensis.</title>
        <authorList>
            <person name="Kozyavkin S.A."/>
            <person name="Slesarev A.I."/>
            <person name="Golyshin P.N."/>
            <person name="Korzhenkov A."/>
            <person name="Golyshina O.N."/>
            <person name="Toshchakov S.V."/>
        </authorList>
    </citation>
    <scope>NUCLEOTIDE SEQUENCE [LARGE SCALE GENOMIC DNA]</scope>
    <source>
        <strain evidence="4 5">ME102</strain>
    </source>
</reference>
<dbReference type="SUPFAM" id="SSF53271">
    <property type="entry name" value="PRTase-like"/>
    <property type="match status" value="1"/>
</dbReference>
<dbReference type="GO" id="GO:0004422">
    <property type="term" value="F:hypoxanthine phosphoribosyltransferase activity"/>
    <property type="evidence" value="ECO:0007669"/>
    <property type="project" value="TreeGrafter"/>
</dbReference>
<dbReference type="GO" id="GO:0005829">
    <property type="term" value="C:cytosol"/>
    <property type="evidence" value="ECO:0007669"/>
    <property type="project" value="TreeGrafter"/>
</dbReference>
<dbReference type="InterPro" id="IPR000836">
    <property type="entry name" value="PRTase_dom"/>
</dbReference>
<dbReference type="OrthoDB" id="9802824at2"/>
<dbReference type="PANTHER" id="PTHR43340:SF1">
    <property type="entry name" value="HYPOXANTHINE PHOSPHORIBOSYLTRANSFERASE"/>
    <property type="match status" value="1"/>
</dbReference>
<dbReference type="CDD" id="cd06223">
    <property type="entry name" value="PRTases_typeI"/>
    <property type="match status" value="1"/>
</dbReference>
<dbReference type="Gene3D" id="3.40.50.2020">
    <property type="match status" value="1"/>
</dbReference>
<organism evidence="4 5">
    <name type="scientific">Oleiphilus messinensis</name>
    <dbReference type="NCBI Taxonomy" id="141451"/>
    <lineage>
        <taxon>Bacteria</taxon>
        <taxon>Pseudomonadati</taxon>
        <taxon>Pseudomonadota</taxon>
        <taxon>Gammaproteobacteria</taxon>
        <taxon>Oceanospirillales</taxon>
        <taxon>Oleiphilaceae</taxon>
        <taxon>Oleiphilus</taxon>
    </lineage>
</organism>
<dbReference type="GO" id="GO:0000287">
    <property type="term" value="F:magnesium ion binding"/>
    <property type="evidence" value="ECO:0007669"/>
    <property type="project" value="TreeGrafter"/>
</dbReference>
<dbReference type="Pfam" id="PF00156">
    <property type="entry name" value="Pribosyltran"/>
    <property type="match status" value="1"/>
</dbReference>
<name>A0A1Y0IGU3_9GAMM</name>
<evidence type="ECO:0000256" key="1">
    <source>
        <dbReference type="ARBA" id="ARBA00048811"/>
    </source>
</evidence>
<feature type="domain" description="Phosphoribosyltransferase" evidence="3">
    <location>
        <begin position="18"/>
        <end position="169"/>
    </location>
</feature>